<sequence>MTTSKRKSDDYSQVCGYIKKPLALRFRTVCKAKELEISTVMEELIEQWLEGQKIDI</sequence>
<evidence type="ECO:0000313" key="1">
    <source>
        <dbReference type="EMBL" id="MBD2505314.1"/>
    </source>
</evidence>
<dbReference type="Proteomes" id="UP000661112">
    <property type="component" value="Unassembled WGS sequence"/>
</dbReference>
<dbReference type="EMBL" id="JACJSG010000079">
    <property type="protein sequence ID" value="MBD2505314.1"/>
    <property type="molecule type" value="Genomic_DNA"/>
</dbReference>
<evidence type="ECO:0000313" key="2">
    <source>
        <dbReference type="Proteomes" id="UP000661112"/>
    </source>
</evidence>
<keyword evidence="2" id="KW-1185">Reference proteome</keyword>
<name>A0ABR8DDX3_9NOST</name>
<proteinExistence type="predicted"/>
<organism evidence="1 2">
    <name type="scientific">Anabaena azotica FACHB-119</name>
    <dbReference type="NCBI Taxonomy" id="947527"/>
    <lineage>
        <taxon>Bacteria</taxon>
        <taxon>Bacillati</taxon>
        <taxon>Cyanobacteriota</taxon>
        <taxon>Cyanophyceae</taxon>
        <taxon>Nostocales</taxon>
        <taxon>Nostocaceae</taxon>
        <taxon>Anabaena</taxon>
        <taxon>Anabaena azotica</taxon>
    </lineage>
</organism>
<protein>
    <recommendedName>
        <fullName evidence="3">ParG</fullName>
    </recommendedName>
</protein>
<evidence type="ECO:0008006" key="3">
    <source>
        <dbReference type="Google" id="ProtNLM"/>
    </source>
</evidence>
<accession>A0ABR8DDX3</accession>
<dbReference type="RefSeq" id="WP_190480001.1">
    <property type="nucleotide sequence ID" value="NZ_JACJSG010000079.1"/>
</dbReference>
<dbReference type="InterPro" id="IPR013321">
    <property type="entry name" value="Arc_rbn_hlx_hlx"/>
</dbReference>
<dbReference type="Gene3D" id="1.10.1220.10">
    <property type="entry name" value="Met repressor-like"/>
    <property type="match status" value="1"/>
</dbReference>
<reference evidence="1 2" key="1">
    <citation type="journal article" date="2020" name="ISME J.">
        <title>Comparative genomics reveals insights into cyanobacterial evolution and habitat adaptation.</title>
        <authorList>
            <person name="Chen M.Y."/>
            <person name="Teng W.K."/>
            <person name="Zhao L."/>
            <person name="Hu C.X."/>
            <person name="Zhou Y.K."/>
            <person name="Han B.P."/>
            <person name="Song L.R."/>
            <person name="Shu W.S."/>
        </authorList>
    </citation>
    <scope>NUCLEOTIDE SEQUENCE [LARGE SCALE GENOMIC DNA]</scope>
    <source>
        <strain evidence="1 2">FACHB-119</strain>
    </source>
</reference>
<gene>
    <name evidence="1" type="ORF">H6G83_32750</name>
</gene>
<comment type="caution">
    <text evidence="1">The sequence shown here is derived from an EMBL/GenBank/DDBJ whole genome shotgun (WGS) entry which is preliminary data.</text>
</comment>